<gene>
    <name evidence="2" type="ORF">GCM10010394_48190</name>
</gene>
<comment type="caution">
    <text evidence="2">The sequence shown here is derived from an EMBL/GenBank/DDBJ whole genome shotgun (WGS) entry which is preliminary data.</text>
</comment>
<reference evidence="2 3" key="1">
    <citation type="journal article" date="2019" name="Int. J. Syst. Evol. Microbiol.">
        <title>The Global Catalogue of Microorganisms (GCM) 10K type strain sequencing project: providing services to taxonomists for standard genome sequencing and annotation.</title>
        <authorList>
            <consortium name="The Broad Institute Genomics Platform"/>
            <consortium name="The Broad Institute Genome Sequencing Center for Infectious Disease"/>
            <person name="Wu L."/>
            <person name="Ma J."/>
        </authorList>
    </citation>
    <scope>NUCLEOTIDE SEQUENCE [LARGE SCALE GENOMIC DNA]</scope>
    <source>
        <strain evidence="2 3">JCM 5067</strain>
    </source>
</reference>
<feature type="compositionally biased region" description="Polar residues" evidence="1">
    <location>
        <begin position="48"/>
        <end position="61"/>
    </location>
</feature>
<dbReference type="EMBL" id="BAAACA010000034">
    <property type="protein sequence ID" value="GAA0612702.1"/>
    <property type="molecule type" value="Genomic_DNA"/>
</dbReference>
<accession>A0ABN1GJG3</accession>
<keyword evidence="3" id="KW-1185">Reference proteome</keyword>
<organism evidence="2 3">
    <name type="scientific">Streptomyces crystallinus</name>
    <dbReference type="NCBI Taxonomy" id="68191"/>
    <lineage>
        <taxon>Bacteria</taxon>
        <taxon>Bacillati</taxon>
        <taxon>Actinomycetota</taxon>
        <taxon>Actinomycetes</taxon>
        <taxon>Kitasatosporales</taxon>
        <taxon>Streptomycetaceae</taxon>
        <taxon>Streptomyces</taxon>
    </lineage>
</organism>
<evidence type="ECO:0000256" key="1">
    <source>
        <dbReference type="SAM" id="MobiDB-lite"/>
    </source>
</evidence>
<proteinExistence type="predicted"/>
<name>A0ABN1GJG3_9ACTN</name>
<dbReference type="Proteomes" id="UP001500668">
    <property type="component" value="Unassembled WGS sequence"/>
</dbReference>
<evidence type="ECO:0000313" key="3">
    <source>
        <dbReference type="Proteomes" id="UP001500668"/>
    </source>
</evidence>
<evidence type="ECO:0000313" key="2">
    <source>
        <dbReference type="EMBL" id="GAA0612702.1"/>
    </source>
</evidence>
<feature type="region of interest" description="Disordered" evidence="1">
    <location>
        <begin position="34"/>
        <end position="63"/>
    </location>
</feature>
<protein>
    <submittedName>
        <fullName evidence="2">Uncharacterized protein</fullName>
    </submittedName>
</protein>
<sequence>MPGDAGDHDAWGEREAALEPERRLFVQQVFPPVPHGVFGDEDGDESPVTCTPSHSLISSNEETNRARHKVEAFLRLAEELQR</sequence>